<comment type="function">
    <text evidence="5">Catalyzes the formation of 2'-nucleotide products from 2',3'-cyclic substrates. May participate in RNA metabolism in the myelinating cell, CNP is the third most abundant protein in central nervous system myelin.</text>
</comment>
<dbReference type="AlphaFoldDB" id="A0A7R8CCL4"/>
<dbReference type="InterPro" id="IPR027417">
    <property type="entry name" value="P-loop_NTPase"/>
</dbReference>
<dbReference type="InterPro" id="IPR009097">
    <property type="entry name" value="Cyclic_Pdiesterase"/>
</dbReference>
<evidence type="ECO:0000256" key="5">
    <source>
        <dbReference type="ARBA" id="ARBA00045937"/>
    </source>
</evidence>
<comment type="subunit">
    <text evidence="4">Exists as monomers and homodimers.</text>
</comment>
<evidence type="ECO:0000256" key="3">
    <source>
        <dbReference type="ARBA" id="ARBA00008662"/>
    </source>
</evidence>
<dbReference type="GO" id="GO:0004113">
    <property type="term" value="F:2',3'-cyclic-nucleotide 3'-phosphodiesterase activity"/>
    <property type="evidence" value="ECO:0007669"/>
    <property type="project" value="UniProtKB-EC"/>
</dbReference>
<dbReference type="InterPro" id="IPR008431">
    <property type="entry name" value="CNPase"/>
</dbReference>
<accession>A0A7R8CCL4</accession>
<gene>
    <name evidence="6" type="ORF">LSAA_1052</name>
</gene>
<dbReference type="SUPFAM" id="SSF52540">
    <property type="entry name" value="P-loop containing nucleoside triphosphate hydrolases"/>
    <property type="match status" value="1"/>
</dbReference>
<sequence>MGQSESKEVSDYRRHILSDEEEESPRLSLSKIIHSMNPIRLFWSLFNFMWRSYLFRRLSTRSNESELELFFDHPLLDYRPTIRWIRRESPNILIILRGLPGSGKSTLGSYIMKKYPDAEITSADYFFIDPQSGEYKFRIEDLPEAHNQCQKFVLSAMFEKRRPMIIIDNTSISKWEMEPYFALASSADYSVLVIHPKTPWAWDVDELAKRNTHDVPIETITKKHCLENCMDFQKEFLGYLPPNASINQKKLLNSLISFYRPSEDNLHVTAKFVGFDIEAASKYTTRVEERLGEVHDVTLFGYTFSRYAFGARVRLNMESSLDLYDTDESFLPKQETYRINRNTRRSKGHIECPHLCPSFPDYMTGNTIYPETSKEFFHPNPGKGKRCHITIGTRHGSQPVNTGYDALRTAHQEEER</sequence>
<evidence type="ECO:0000313" key="7">
    <source>
        <dbReference type="Proteomes" id="UP000675881"/>
    </source>
</evidence>
<evidence type="ECO:0000313" key="6">
    <source>
        <dbReference type="EMBL" id="CAF2772375.1"/>
    </source>
</evidence>
<evidence type="ECO:0000256" key="4">
    <source>
        <dbReference type="ARBA" id="ARBA00011781"/>
    </source>
</evidence>
<dbReference type="SUPFAM" id="SSF55144">
    <property type="entry name" value="LigT-like"/>
    <property type="match status" value="1"/>
</dbReference>
<dbReference type="PANTHER" id="PTHR10156:SF0">
    <property type="entry name" value="2',3'-CYCLIC-NUCLEOTIDE 3'-PHOSPHODIESTERASE"/>
    <property type="match status" value="1"/>
</dbReference>
<comment type="similarity">
    <text evidence="3">Belongs to the 2H phosphoesterase superfamily. CNPase family.</text>
</comment>
<comment type="subcellular location">
    <subcellularLocation>
        <location evidence="2">Melanosome</location>
    </subcellularLocation>
</comment>
<dbReference type="GO" id="GO:0016020">
    <property type="term" value="C:membrane"/>
    <property type="evidence" value="ECO:0007669"/>
    <property type="project" value="InterPro"/>
</dbReference>
<dbReference type="OrthoDB" id="3231855at2759"/>
<proteinExistence type="inferred from homology"/>
<dbReference type="PANTHER" id="PTHR10156">
    <property type="entry name" value="2',3'-CYCLIC-NUCLEOTIDE 3'-PHOSPHODIESTERASE"/>
    <property type="match status" value="1"/>
</dbReference>
<evidence type="ECO:0000256" key="2">
    <source>
        <dbReference type="ARBA" id="ARBA00004223"/>
    </source>
</evidence>
<protein>
    <submittedName>
        <fullName evidence="6">(salmon louse) hypothetical protein</fullName>
    </submittedName>
</protein>
<reference evidence="6" key="1">
    <citation type="submission" date="2021-02" db="EMBL/GenBank/DDBJ databases">
        <authorList>
            <person name="Bekaert M."/>
        </authorList>
    </citation>
    <scope>NUCLEOTIDE SEQUENCE</scope>
    <source>
        <strain evidence="6">IoA-00</strain>
    </source>
</reference>
<evidence type="ECO:0000256" key="1">
    <source>
        <dbReference type="ARBA" id="ARBA00000610"/>
    </source>
</evidence>
<dbReference type="Gene3D" id="3.90.1740.10">
    <property type="entry name" value="2',3'-cyclic nucleotide 3'-phosphodiesterase superfamily"/>
    <property type="match status" value="1"/>
</dbReference>
<dbReference type="GO" id="GO:0009214">
    <property type="term" value="P:cyclic nucleotide catabolic process"/>
    <property type="evidence" value="ECO:0007669"/>
    <property type="project" value="InterPro"/>
</dbReference>
<name>A0A7R8CCL4_LEPSM</name>
<keyword evidence="7" id="KW-1185">Reference proteome</keyword>
<dbReference type="GO" id="GO:0005737">
    <property type="term" value="C:cytoplasm"/>
    <property type="evidence" value="ECO:0007669"/>
    <property type="project" value="TreeGrafter"/>
</dbReference>
<comment type="catalytic activity">
    <reaction evidence="1">
        <text>a nucleoside 2',3'-cyclic phosphate + H2O = a nucleoside 2'-phosphate + H(+)</text>
        <dbReference type="Rhea" id="RHEA:14489"/>
        <dbReference type="ChEBI" id="CHEBI:15377"/>
        <dbReference type="ChEBI" id="CHEBI:15378"/>
        <dbReference type="ChEBI" id="CHEBI:66954"/>
        <dbReference type="ChEBI" id="CHEBI:78552"/>
        <dbReference type="EC" id="3.1.4.37"/>
    </reaction>
</comment>
<dbReference type="Proteomes" id="UP000675881">
    <property type="component" value="Chromosome 1"/>
</dbReference>
<dbReference type="EMBL" id="HG994580">
    <property type="protein sequence ID" value="CAF2772375.1"/>
    <property type="molecule type" value="Genomic_DNA"/>
</dbReference>
<organism evidence="6 7">
    <name type="scientific">Lepeophtheirus salmonis</name>
    <name type="common">Salmon louse</name>
    <name type="synonym">Caligus salmonis</name>
    <dbReference type="NCBI Taxonomy" id="72036"/>
    <lineage>
        <taxon>Eukaryota</taxon>
        <taxon>Metazoa</taxon>
        <taxon>Ecdysozoa</taxon>
        <taxon>Arthropoda</taxon>
        <taxon>Crustacea</taxon>
        <taxon>Multicrustacea</taxon>
        <taxon>Hexanauplia</taxon>
        <taxon>Copepoda</taxon>
        <taxon>Siphonostomatoida</taxon>
        <taxon>Caligidae</taxon>
        <taxon>Lepeophtheirus</taxon>
    </lineage>
</organism>
<dbReference type="Pfam" id="PF13671">
    <property type="entry name" value="AAA_33"/>
    <property type="match status" value="1"/>
</dbReference>